<reference evidence="2 3" key="1">
    <citation type="submission" date="2021-06" db="EMBL/GenBank/DDBJ databases">
        <authorList>
            <person name="Pan X."/>
        </authorList>
    </citation>
    <scope>NUCLEOTIDE SEQUENCE [LARGE SCALE GENOMIC DNA]</scope>
    <source>
        <strain evidence="2 3">4503</strain>
    </source>
</reference>
<accession>A0ABS6CXS9</accession>
<name>A0ABS6CXS9_9ACTN</name>
<evidence type="ECO:0000313" key="2">
    <source>
        <dbReference type="EMBL" id="MBU3871753.1"/>
    </source>
</evidence>
<sequence>MPSPMAGSARGFDDEPQLTMAKVPCDPAQVAVNAPSFRVQLSAPVVSSALASTARLTRVPAPGRRRPPVVWSGRTRPGGDTAATRLLQAVRYSAEGLTDSLSDGLSDGLGRSRSGEGAEDAGATQVLPRIAFDDDTPTVIGPRSPRTGNAPRSSGGRRRPGADGPGETGGA</sequence>
<comment type="caution">
    <text evidence="2">The sequence shown here is derived from an EMBL/GenBank/DDBJ whole genome shotgun (WGS) entry which is preliminary data.</text>
</comment>
<proteinExistence type="predicted"/>
<organism evidence="2 3">
    <name type="scientific">Streptomyces niphimycinicus</name>
    <dbReference type="NCBI Taxonomy" id="2842201"/>
    <lineage>
        <taxon>Bacteria</taxon>
        <taxon>Bacillati</taxon>
        <taxon>Actinomycetota</taxon>
        <taxon>Actinomycetes</taxon>
        <taxon>Kitasatosporales</taxon>
        <taxon>Streptomycetaceae</taxon>
        <taxon>Streptomyces</taxon>
    </lineage>
</organism>
<keyword evidence="3" id="KW-1185">Reference proteome</keyword>
<feature type="region of interest" description="Disordered" evidence="1">
    <location>
        <begin position="57"/>
        <end position="80"/>
    </location>
</feature>
<protein>
    <submittedName>
        <fullName evidence="2">Uncharacterized protein</fullName>
    </submittedName>
</protein>
<feature type="non-terminal residue" evidence="2">
    <location>
        <position position="171"/>
    </location>
</feature>
<feature type="compositionally biased region" description="Low complexity" evidence="1">
    <location>
        <begin position="97"/>
        <end position="112"/>
    </location>
</feature>
<evidence type="ECO:0000313" key="3">
    <source>
        <dbReference type="Proteomes" id="UP000720508"/>
    </source>
</evidence>
<feature type="region of interest" description="Disordered" evidence="1">
    <location>
        <begin position="97"/>
        <end position="171"/>
    </location>
</feature>
<dbReference type="Proteomes" id="UP000720508">
    <property type="component" value="Unassembled WGS sequence"/>
</dbReference>
<gene>
    <name evidence="2" type="ORF">KN815_49250</name>
</gene>
<evidence type="ECO:0000256" key="1">
    <source>
        <dbReference type="SAM" id="MobiDB-lite"/>
    </source>
</evidence>
<dbReference type="EMBL" id="JAHLEM010001265">
    <property type="protein sequence ID" value="MBU3871753.1"/>
    <property type="molecule type" value="Genomic_DNA"/>
</dbReference>